<keyword evidence="4" id="KW-0862">Zinc</keyword>
<reference evidence="8 9" key="1">
    <citation type="submission" date="2019-03" db="EMBL/GenBank/DDBJ databases">
        <authorList>
            <person name="Gaulin E."/>
            <person name="Dumas B."/>
        </authorList>
    </citation>
    <scope>NUCLEOTIDE SEQUENCE [LARGE SCALE GENOMIC DNA]</scope>
    <source>
        <strain evidence="8">CBS 568.67</strain>
    </source>
</reference>
<dbReference type="Gene3D" id="3.30.1740.10">
    <property type="entry name" value="Zinc finger, PARP-type"/>
    <property type="match status" value="1"/>
</dbReference>
<dbReference type="SMART" id="SM01336">
    <property type="entry name" value="zf-PARP"/>
    <property type="match status" value="1"/>
</dbReference>
<evidence type="ECO:0000256" key="4">
    <source>
        <dbReference type="ARBA" id="ARBA00022833"/>
    </source>
</evidence>
<evidence type="ECO:0000259" key="6">
    <source>
        <dbReference type="PROSITE" id="PS50064"/>
    </source>
</evidence>
<evidence type="ECO:0000256" key="1">
    <source>
        <dbReference type="ARBA" id="ARBA00004123"/>
    </source>
</evidence>
<dbReference type="GO" id="GO:0005634">
    <property type="term" value="C:nucleus"/>
    <property type="evidence" value="ECO:0007669"/>
    <property type="project" value="UniProtKB-SubCell"/>
</dbReference>
<dbReference type="EMBL" id="CAADRA010005263">
    <property type="protein sequence ID" value="VFT87836.1"/>
    <property type="molecule type" value="Genomic_DNA"/>
</dbReference>
<reference evidence="7" key="2">
    <citation type="submission" date="2019-06" db="EMBL/GenBank/DDBJ databases">
        <title>Genomics analysis of Aphanomyces spp. identifies a new class of oomycete effector associated with host adaptation.</title>
        <authorList>
            <person name="Gaulin E."/>
        </authorList>
    </citation>
    <scope>NUCLEOTIDE SEQUENCE</scope>
    <source>
        <strain evidence="7">CBS 578.67</strain>
    </source>
</reference>
<dbReference type="Proteomes" id="UP000332933">
    <property type="component" value="Unassembled WGS sequence"/>
</dbReference>
<evidence type="ECO:0000256" key="5">
    <source>
        <dbReference type="ARBA" id="ARBA00023242"/>
    </source>
</evidence>
<dbReference type="PROSITE" id="PS50064">
    <property type="entry name" value="ZF_PARP_2"/>
    <property type="match status" value="1"/>
</dbReference>
<protein>
    <submittedName>
        <fullName evidence="8">Aste57867_10968 protein</fullName>
    </submittedName>
</protein>
<sequence>MHESGAATAAWSQCKDAIMQVAHTSTTTCQACETKIASGQLRLGVMYQHVDGFVLVEWIHLTCQPWRVTSFDSISFVERGCLSADQVVRIRQWLARCQSQAVESCASDILDLEACCC</sequence>
<organism evidence="8 9">
    <name type="scientific">Aphanomyces stellatus</name>
    <dbReference type="NCBI Taxonomy" id="120398"/>
    <lineage>
        <taxon>Eukaryota</taxon>
        <taxon>Sar</taxon>
        <taxon>Stramenopiles</taxon>
        <taxon>Oomycota</taxon>
        <taxon>Saprolegniomycetes</taxon>
        <taxon>Saprolegniales</taxon>
        <taxon>Verrucalvaceae</taxon>
        <taxon>Aphanomyces</taxon>
    </lineage>
</organism>
<name>A0A485KS98_9STRA</name>
<gene>
    <name evidence="8" type="primary">Aste57867_10968</name>
    <name evidence="7" type="ORF">As57867_010928</name>
    <name evidence="8" type="ORF">ASTE57867_10968</name>
</gene>
<evidence type="ECO:0000313" key="8">
    <source>
        <dbReference type="EMBL" id="VFT87836.1"/>
    </source>
</evidence>
<dbReference type="InterPro" id="IPR036957">
    <property type="entry name" value="Znf_PARP_sf"/>
</dbReference>
<keyword evidence="2" id="KW-0479">Metal-binding</keyword>
<dbReference type="GO" id="GO:0008270">
    <property type="term" value="F:zinc ion binding"/>
    <property type="evidence" value="ECO:0007669"/>
    <property type="project" value="UniProtKB-KW"/>
</dbReference>
<comment type="subcellular location">
    <subcellularLocation>
        <location evidence="1">Nucleus</location>
    </subcellularLocation>
</comment>
<accession>A0A485KS98</accession>
<dbReference type="SUPFAM" id="SSF57716">
    <property type="entry name" value="Glucocorticoid receptor-like (DNA-binding domain)"/>
    <property type="match status" value="1"/>
</dbReference>
<dbReference type="EMBL" id="VJMH01005242">
    <property type="protein sequence ID" value="KAF0698401.1"/>
    <property type="molecule type" value="Genomic_DNA"/>
</dbReference>
<dbReference type="OrthoDB" id="68449at2759"/>
<evidence type="ECO:0000313" key="9">
    <source>
        <dbReference type="Proteomes" id="UP000332933"/>
    </source>
</evidence>
<evidence type="ECO:0000313" key="7">
    <source>
        <dbReference type="EMBL" id="KAF0698401.1"/>
    </source>
</evidence>
<feature type="domain" description="PARP-type" evidence="6">
    <location>
        <begin position="19"/>
        <end position="63"/>
    </location>
</feature>
<dbReference type="InterPro" id="IPR001510">
    <property type="entry name" value="Znf_PARP"/>
</dbReference>
<keyword evidence="3" id="KW-0863">Zinc-finger</keyword>
<dbReference type="GO" id="GO:0003677">
    <property type="term" value="F:DNA binding"/>
    <property type="evidence" value="ECO:0007669"/>
    <property type="project" value="InterPro"/>
</dbReference>
<dbReference type="AlphaFoldDB" id="A0A485KS98"/>
<keyword evidence="5" id="KW-0539">Nucleus</keyword>
<proteinExistence type="predicted"/>
<evidence type="ECO:0000256" key="2">
    <source>
        <dbReference type="ARBA" id="ARBA00022723"/>
    </source>
</evidence>
<keyword evidence="9" id="KW-1185">Reference proteome</keyword>
<evidence type="ECO:0000256" key="3">
    <source>
        <dbReference type="ARBA" id="ARBA00022771"/>
    </source>
</evidence>